<sequence length="366" mass="40542">MNPDDPSESFIRRTPSPQPHPPPHPLLAWIPTHESSSHLVSHHLTFSNLVLFNRANLFLFNEATFASVSLHEADSVWVHADDRHENEGRASSTSRPPRPTRPNGPFDSLDVLWTGAWAEGEGHLPVSTLFLDDSEDHEPASAFIEVSIGKRLELPTPCSENSPSSPGDAASIAISSDSGQVDGKDGYGFQLFKQVLRRLIIAHQAETAECNTSQPTPRQGDREAGTSQPGRQAPTDSPAVTKQRKRQRGSDQDSGEDEDGCDGRRAKQPTGTSRDAFRRQKFLACPFGKLDPNKYWECFLKRITTISYVKQHLSRKHTPDFFCPRCYTIFAQEPVYETHVLAAACSRGPSARLDGISPHQSRQLSS</sequence>
<feature type="region of interest" description="Disordered" evidence="1">
    <location>
        <begin position="208"/>
        <end position="275"/>
    </location>
</feature>
<evidence type="ECO:0000313" key="3">
    <source>
        <dbReference type="Proteomes" id="UP001273166"/>
    </source>
</evidence>
<gene>
    <name evidence="2" type="ORF">B0T15DRAFT_319</name>
</gene>
<feature type="region of interest" description="Disordered" evidence="1">
    <location>
        <begin position="81"/>
        <end position="105"/>
    </location>
</feature>
<feature type="region of interest" description="Disordered" evidence="1">
    <location>
        <begin position="1"/>
        <end position="26"/>
    </location>
</feature>
<accession>A0AAJ0H013</accession>
<dbReference type="RefSeq" id="XP_062725093.1">
    <property type="nucleotide sequence ID" value="XM_062864033.1"/>
</dbReference>
<dbReference type="Proteomes" id="UP001273166">
    <property type="component" value="Unassembled WGS sequence"/>
</dbReference>
<feature type="region of interest" description="Disordered" evidence="1">
    <location>
        <begin position="154"/>
        <end position="181"/>
    </location>
</feature>
<keyword evidence="3" id="KW-1185">Reference proteome</keyword>
<dbReference type="AlphaFoldDB" id="A0AAJ0H013"/>
<reference evidence="2" key="1">
    <citation type="journal article" date="2023" name="Mol. Phylogenet. Evol.">
        <title>Genome-scale phylogeny and comparative genomics of the fungal order Sordariales.</title>
        <authorList>
            <person name="Hensen N."/>
            <person name="Bonometti L."/>
            <person name="Westerberg I."/>
            <person name="Brannstrom I.O."/>
            <person name="Guillou S."/>
            <person name="Cros-Aarteil S."/>
            <person name="Calhoun S."/>
            <person name="Haridas S."/>
            <person name="Kuo A."/>
            <person name="Mondo S."/>
            <person name="Pangilinan J."/>
            <person name="Riley R."/>
            <person name="LaButti K."/>
            <person name="Andreopoulos B."/>
            <person name="Lipzen A."/>
            <person name="Chen C."/>
            <person name="Yan M."/>
            <person name="Daum C."/>
            <person name="Ng V."/>
            <person name="Clum A."/>
            <person name="Steindorff A."/>
            <person name="Ohm R.A."/>
            <person name="Martin F."/>
            <person name="Silar P."/>
            <person name="Natvig D.O."/>
            <person name="Lalanne C."/>
            <person name="Gautier V."/>
            <person name="Ament-Velasquez S.L."/>
            <person name="Kruys A."/>
            <person name="Hutchinson M.I."/>
            <person name="Powell A.J."/>
            <person name="Barry K."/>
            <person name="Miller A.N."/>
            <person name="Grigoriev I.V."/>
            <person name="Debuchy R."/>
            <person name="Gladieux P."/>
            <person name="Hiltunen Thoren M."/>
            <person name="Johannesson H."/>
        </authorList>
    </citation>
    <scope>NUCLEOTIDE SEQUENCE</scope>
    <source>
        <strain evidence="2">CBS 333.67</strain>
    </source>
</reference>
<feature type="compositionally biased region" description="Pro residues" evidence="1">
    <location>
        <begin position="16"/>
        <end position="25"/>
    </location>
</feature>
<proteinExistence type="predicted"/>
<dbReference type="PANTHER" id="PTHR38166:SF1">
    <property type="entry name" value="C2H2-TYPE DOMAIN-CONTAINING PROTEIN"/>
    <property type="match status" value="1"/>
</dbReference>
<dbReference type="EMBL" id="JAUDZG010000001">
    <property type="protein sequence ID" value="KAK3309313.1"/>
    <property type="molecule type" value="Genomic_DNA"/>
</dbReference>
<dbReference type="GeneID" id="87882862"/>
<comment type="caution">
    <text evidence="2">The sequence shown here is derived from an EMBL/GenBank/DDBJ whole genome shotgun (WGS) entry which is preliminary data.</text>
</comment>
<dbReference type="PANTHER" id="PTHR38166">
    <property type="entry name" value="C2H2-TYPE DOMAIN-CONTAINING PROTEIN-RELATED"/>
    <property type="match status" value="1"/>
</dbReference>
<name>A0AAJ0H013_9PEZI</name>
<organism evidence="2 3">
    <name type="scientific">Chaetomium strumarium</name>
    <dbReference type="NCBI Taxonomy" id="1170767"/>
    <lineage>
        <taxon>Eukaryota</taxon>
        <taxon>Fungi</taxon>
        <taxon>Dikarya</taxon>
        <taxon>Ascomycota</taxon>
        <taxon>Pezizomycotina</taxon>
        <taxon>Sordariomycetes</taxon>
        <taxon>Sordariomycetidae</taxon>
        <taxon>Sordariales</taxon>
        <taxon>Chaetomiaceae</taxon>
        <taxon>Chaetomium</taxon>
    </lineage>
</organism>
<evidence type="ECO:0000256" key="1">
    <source>
        <dbReference type="SAM" id="MobiDB-lite"/>
    </source>
</evidence>
<feature type="compositionally biased region" description="Low complexity" evidence="1">
    <location>
        <begin position="162"/>
        <end position="179"/>
    </location>
</feature>
<protein>
    <recommendedName>
        <fullName evidence="4">C2H2-type domain-containing protein</fullName>
    </recommendedName>
</protein>
<feature type="compositionally biased region" description="Polar residues" evidence="1">
    <location>
        <begin position="225"/>
        <end position="240"/>
    </location>
</feature>
<evidence type="ECO:0008006" key="4">
    <source>
        <dbReference type="Google" id="ProtNLM"/>
    </source>
</evidence>
<reference evidence="2" key="2">
    <citation type="submission" date="2023-06" db="EMBL/GenBank/DDBJ databases">
        <authorList>
            <consortium name="Lawrence Berkeley National Laboratory"/>
            <person name="Mondo S.J."/>
            <person name="Hensen N."/>
            <person name="Bonometti L."/>
            <person name="Westerberg I."/>
            <person name="Brannstrom I.O."/>
            <person name="Guillou S."/>
            <person name="Cros-Aarteil S."/>
            <person name="Calhoun S."/>
            <person name="Haridas S."/>
            <person name="Kuo A."/>
            <person name="Pangilinan J."/>
            <person name="Riley R."/>
            <person name="Labutti K."/>
            <person name="Andreopoulos B."/>
            <person name="Lipzen A."/>
            <person name="Chen C."/>
            <person name="Yanf M."/>
            <person name="Daum C."/>
            <person name="Ng V."/>
            <person name="Clum A."/>
            <person name="Steindorff A."/>
            <person name="Ohm R."/>
            <person name="Martin F."/>
            <person name="Silar P."/>
            <person name="Natvig D."/>
            <person name="Lalanne C."/>
            <person name="Gautier V."/>
            <person name="Ament-Velasquez S.L."/>
            <person name="Kruys A."/>
            <person name="Hutchinson M.I."/>
            <person name="Powell A.J."/>
            <person name="Barry K."/>
            <person name="Miller A.N."/>
            <person name="Grigoriev I.V."/>
            <person name="Debuchy R."/>
            <person name="Gladieux P."/>
            <person name="Thoren M.H."/>
            <person name="Johannesson H."/>
        </authorList>
    </citation>
    <scope>NUCLEOTIDE SEQUENCE</scope>
    <source>
        <strain evidence="2">CBS 333.67</strain>
    </source>
</reference>
<evidence type="ECO:0000313" key="2">
    <source>
        <dbReference type="EMBL" id="KAK3309313.1"/>
    </source>
</evidence>